<sequence>MTKQTHAFQAEVKQILHLVTHSLYSNKEIFLRELVSNASDACDKLRFEALDNAALFEDAPNLEVRVSFNEEAKTLTISDNGIGMSADEAAAHLGTIAKSGTREFMAKLEGDQKKDAQLIGQFGVGFYSGFIVADRITVETRRAGLSADQGVRWSSEGTGEYELETITKAGRGTDVILHLREGEEEFLKTWRVKSTIAKYSDHISLPILMKKETWDAEAAKQVVTDEWEPVNKASALWSRSKSEITQEQYDEFYKQISHDTEAPLAHTHNRVEGRSEYTQLLYIPAKAPFDLWNRDKRGGVKLYVKRVFIMDDAEALMPVYLRFVKGVIDSADLPLNVSRELLQESRDVRAIREGSTKRVLGMLESLANSEDAAEKQKYADFWKDFGQVLKEGIGEDHQNQERLAKLFRFASTHADEGVSLADYVSRMKEGQEAIYYITADSLAAAKHSPQLEIFRKKGIEVLLLVDRVDEWMLSHLYEFDGKPLQSVAKGAVDLGKLQDEEEKKKAEEAAEAFKPLLDKLKETLKDRAKDVRVTTRLVDSPACIVVEEGDVSGHLARLLKQAGQQAPVSLPTLEINAEHALVKKLDGSAHFDDLAQVLFDQAVLAEGGHLEDPAAYVRRVNALLMG</sequence>
<organism evidence="1 2">
    <name type="scientific">Roseateles hydrophilus</name>
    <dbReference type="NCBI Taxonomy" id="2975054"/>
    <lineage>
        <taxon>Bacteria</taxon>
        <taxon>Pseudomonadati</taxon>
        <taxon>Pseudomonadota</taxon>
        <taxon>Betaproteobacteria</taxon>
        <taxon>Burkholderiales</taxon>
        <taxon>Sphaerotilaceae</taxon>
        <taxon>Roseateles</taxon>
    </lineage>
</organism>
<proteinExistence type="predicted"/>
<comment type="caution">
    <text evidence="1">The sequence shown here is derived from an EMBL/GenBank/DDBJ whole genome shotgun (WGS) entry which is preliminary data.</text>
</comment>
<protein>
    <submittedName>
        <fullName evidence="1">Molecular chaperone HtpG</fullName>
    </submittedName>
</protein>
<evidence type="ECO:0000313" key="2">
    <source>
        <dbReference type="Proteomes" id="UP001076464"/>
    </source>
</evidence>
<name>A0ACC6CFA3_9BURK</name>
<keyword evidence="2" id="KW-1185">Reference proteome</keyword>
<evidence type="ECO:0000313" key="1">
    <source>
        <dbReference type="EMBL" id="MCY4747076.1"/>
    </source>
</evidence>
<reference evidence="1" key="1">
    <citation type="submission" date="2022-08" db="EMBL/GenBank/DDBJ databases">
        <title>Genome sequencing of Pelomonas sp. UHG3.</title>
        <authorList>
            <person name="So Y."/>
        </authorList>
    </citation>
    <scope>NUCLEOTIDE SEQUENCE</scope>
    <source>
        <strain evidence="1">UHG3</strain>
    </source>
</reference>
<accession>A0ACC6CFA3</accession>
<gene>
    <name evidence="1" type="primary">htpG</name>
    <name evidence="1" type="ORF">NYO99_19035</name>
</gene>
<dbReference type="EMBL" id="JAPPUY010000005">
    <property type="protein sequence ID" value="MCY4747076.1"/>
    <property type="molecule type" value="Genomic_DNA"/>
</dbReference>
<dbReference type="Proteomes" id="UP001076464">
    <property type="component" value="Unassembled WGS sequence"/>
</dbReference>